<proteinExistence type="predicted"/>
<dbReference type="PANTHER" id="PTHR41317">
    <property type="entry name" value="PD-(D_E)XK NUCLEASE FAMILY TRANSPOSASE"/>
    <property type="match status" value="1"/>
</dbReference>
<reference evidence="1" key="1">
    <citation type="journal article" date="2024" name="Syst. Appl. Microbiol.">
        <title>First single-strain enrichments of Electrothrix cable bacteria, description of E. aestuarii sp. nov. and E. rattekaaiensis sp. nov., and proposal of a cable bacteria taxonomy following the rules of the SeqCode.</title>
        <authorList>
            <person name="Plum-Jensen L.E."/>
            <person name="Schramm A."/>
            <person name="Marshall I.P.G."/>
        </authorList>
    </citation>
    <scope>NUCLEOTIDE SEQUENCE</scope>
    <source>
        <strain evidence="1">Rat1</strain>
    </source>
</reference>
<dbReference type="PANTHER" id="PTHR41317:SF1">
    <property type="entry name" value="PD-(D_E)XK NUCLEASE FAMILY TRANSPOSASE"/>
    <property type="match status" value="1"/>
</dbReference>
<evidence type="ECO:0000313" key="1">
    <source>
        <dbReference type="EMBL" id="XCN74008.1"/>
    </source>
</evidence>
<accession>A0AAU8LY10</accession>
<dbReference type="EMBL" id="CP159373">
    <property type="protein sequence ID" value="XCN74008.1"/>
    <property type="molecule type" value="Genomic_DNA"/>
</dbReference>
<dbReference type="AlphaFoldDB" id="A0AAU8LY10"/>
<dbReference type="KEGG" id="eaj:Q3M24_04415"/>
<gene>
    <name evidence="1" type="ORF">Q3M24_04415</name>
</gene>
<sequence>MPTQERYINLFTDYGFKKIFGGEPNKNLLLDFLNELLKEEQGEIRDLTYLKTEQLGDSDIDRKSIFDLYCENERGEKFIVELQKSKQNFFKDRALYYSTFPIREQAERGDWNFKLKAVYTVAILDFVFDEDKDQPEKYRYDVKLTDIDTNKVFYDKLTFIYLEMPKFTKSLGELETRFEKWLYVIRNLNRLERIPDALREQVFEQLFESAEIARFTPDQVRSYEKSLKFYRDMQNTLETAKEEGWVSGQLKMAKGLLTQGMSVSDIVAISDLTSEQIQELLD</sequence>
<dbReference type="Pfam" id="PF12784">
    <property type="entry name" value="PDDEXK_2"/>
    <property type="match status" value="1"/>
</dbReference>
<reference evidence="1" key="2">
    <citation type="submission" date="2024-06" db="EMBL/GenBank/DDBJ databases">
        <authorList>
            <person name="Plum-Jensen L.E."/>
            <person name="Schramm A."/>
            <person name="Marshall I.P.G."/>
        </authorList>
    </citation>
    <scope>NUCLEOTIDE SEQUENCE</scope>
    <source>
        <strain evidence="1">Rat1</strain>
    </source>
</reference>
<dbReference type="InterPro" id="IPR010106">
    <property type="entry name" value="RpnA"/>
</dbReference>
<protein>
    <submittedName>
        <fullName evidence="1">Rpn family recombination-promoting nuclease/putative transposase</fullName>
    </submittedName>
</protein>
<organism evidence="1">
    <name type="scientific">Candidatus Electrothrix aestuarii</name>
    <dbReference type="NCBI Taxonomy" id="3062594"/>
    <lineage>
        <taxon>Bacteria</taxon>
        <taxon>Pseudomonadati</taxon>
        <taxon>Thermodesulfobacteriota</taxon>
        <taxon>Desulfobulbia</taxon>
        <taxon>Desulfobulbales</taxon>
        <taxon>Desulfobulbaceae</taxon>
        <taxon>Candidatus Electrothrix</taxon>
    </lineage>
</organism>
<name>A0AAU8LY10_9BACT</name>
<dbReference type="NCBIfam" id="TIGR01784">
    <property type="entry name" value="T_den_put_tspse"/>
    <property type="match status" value="1"/>
</dbReference>